<sequence length="126" mass="13868">MSATDESQRSYAAVTRSSICMPQAAPKTATSTFPLVPTVDAFYCTIDVSRIQDDDTRHLAGTIRATVENQTRAELDNSMRRCRALLKSPKNTGTRVLRDDLSPIKVDTVSRKAIPNKINEVRAEAA</sequence>
<protein>
    <submittedName>
        <fullName evidence="1">Uncharacterized protein</fullName>
    </submittedName>
</protein>
<evidence type="ECO:0000313" key="1">
    <source>
        <dbReference type="EMBL" id="KAG7403403.1"/>
    </source>
</evidence>
<evidence type="ECO:0000313" key="2">
    <source>
        <dbReference type="Proteomes" id="UP000694050"/>
    </source>
</evidence>
<gene>
    <name evidence="1" type="ORF">Forpe1208_v016568</name>
</gene>
<organism evidence="1 2">
    <name type="scientific">Fusarium oxysporum f. sp. rapae</name>
    <dbReference type="NCBI Taxonomy" id="485398"/>
    <lineage>
        <taxon>Eukaryota</taxon>
        <taxon>Fungi</taxon>
        <taxon>Dikarya</taxon>
        <taxon>Ascomycota</taxon>
        <taxon>Pezizomycotina</taxon>
        <taxon>Sordariomycetes</taxon>
        <taxon>Hypocreomycetidae</taxon>
        <taxon>Hypocreales</taxon>
        <taxon>Nectriaceae</taxon>
        <taxon>Fusarium</taxon>
        <taxon>Fusarium oxysporum species complex</taxon>
    </lineage>
</organism>
<dbReference type="AlphaFoldDB" id="A0A8J5NGE2"/>
<proteinExistence type="predicted"/>
<name>A0A8J5NGE2_FUSOX</name>
<reference evidence="1" key="1">
    <citation type="submission" date="2021-04" db="EMBL/GenBank/DDBJ databases">
        <title>First draft genome resource for Brassicaceae pathogens Fusarium oxysporum f. sp. raphani and Fusarium oxysporum f. sp. rapae.</title>
        <authorList>
            <person name="Asai S."/>
        </authorList>
    </citation>
    <scope>NUCLEOTIDE SEQUENCE</scope>
    <source>
        <strain evidence="1">Tf1208</strain>
    </source>
</reference>
<dbReference type="Proteomes" id="UP000694050">
    <property type="component" value="Unassembled WGS sequence"/>
</dbReference>
<comment type="caution">
    <text evidence="1">The sequence shown here is derived from an EMBL/GenBank/DDBJ whole genome shotgun (WGS) entry which is preliminary data.</text>
</comment>
<accession>A0A8J5NGE2</accession>
<dbReference type="EMBL" id="JAELUQ010000015">
    <property type="protein sequence ID" value="KAG7403403.1"/>
    <property type="molecule type" value="Genomic_DNA"/>
</dbReference>